<dbReference type="Pfam" id="PF00023">
    <property type="entry name" value="Ank"/>
    <property type="match status" value="2"/>
</dbReference>
<feature type="repeat" description="ANK" evidence="3">
    <location>
        <begin position="89"/>
        <end position="121"/>
    </location>
</feature>
<feature type="compositionally biased region" description="Low complexity" evidence="4">
    <location>
        <begin position="251"/>
        <end position="261"/>
    </location>
</feature>
<feature type="region of interest" description="Disordered" evidence="4">
    <location>
        <begin position="222"/>
        <end position="261"/>
    </location>
</feature>
<accession>A0A7S0YEY0</accession>
<gene>
    <name evidence="5" type="ORF">PPAR00522_LOCUS9066</name>
</gene>
<protein>
    <submittedName>
        <fullName evidence="5">Uncharacterized protein</fullName>
    </submittedName>
</protein>
<dbReference type="Pfam" id="PF12796">
    <property type="entry name" value="Ank_2"/>
    <property type="match status" value="2"/>
</dbReference>
<dbReference type="EMBL" id="HBFM01014496">
    <property type="protein sequence ID" value="CAD8772660.1"/>
    <property type="molecule type" value="Transcribed_RNA"/>
</dbReference>
<dbReference type="InterPro" id="IPR050776">
    <property type="entry name" value="Ank_Repeat/CDKN_Inhibitor"/>
</dbReference>
<dbReference type="SUPFAM" id="SSF48403">
    <property type="entry name" value="Ankyrin repeat"/>
    <property type="match status" value="1"/>
</dbReference>
<proteinExistence type="predicted"/>
<keyword evidence="2 3" id="KW-0040">ANK repeat</keyword>
<evidence type="ECO:0000256" key="4">
    <source>
        <dbReference type="SAM" id="MobiDB-lite"/>
    </source>
</evidence>
<dbReference type="PROSITE" id="PS50088">
    <property type="entry name" value="ANK_REPEAT"/>
    <property type="match status" value="4"/>
</dbReference>
<dbReference type="Gene3D" id="1.25.40.20">
    <property type="entry name" value="Ankyrin repeat-containing domain"/>
    <property type="match status" value="2"/>
</dbReference>
<dbReference type="PRINTS" id="PR01415">
    <property type="entry name" value="ANKYRIN"/>
</dbReference>
<organism evidence="5">
    <name type="scientific">Polytomella parva</name>
    <dbReference type="NCBI Taxonomy" id="51329"/>
    <lineage>
        <taxon>Eukaryota</taxon>
        <taxon>Viridiplantae</taxon>
        <taxon>Chlorophyta</taxon>
        <taxon>core chlorophytes</taxon>
        <taxon>Chlorophyceae</taxon>
        <taxon>CS clade</taxon>
        <taxon>Chlamydomonadales</taxon>
        <taxon>Chlamydomonadaceae</taxon>
        <taxon>Polytomella</taxon>
    </lineage>
</organism>
<evidence type="ECO:0000256" key="1">
    <source>
        <dbReference type="ARBA" id="ARBA00022737"/>
    </source>
</evidence>
<evidence type="ECO:0000256" key="2">
    <source>
        <dbReference type="ARBA" id="ARBA00023043"/>
    </source>
</evidence>
<reference evidence="5" key="1">
    <citation type="submission" date="2021-01" db="EMBL/GenBank/DDBJ databases">
        <authorList>
            <person name="Corre E."/>
            <person name="Pelletier E."/>
            <person name="Niang G."/>
            <person name="Scheremetjew M."/>
            <person name="Finn R."/>
            <person name="Kale V."/>
            <person name="Holt S."/>
            <person name="Cochrane G."/>
            <person name="Meng A."/>
            <person name="Brown T."/>
            <person name="Cohen L."/>
        </authorList>
    </citation>
    <scope>NUCLEOTIDE SEQUENCE</scope>
    <source>
        <strain evidence="5">SAG 63-3</strain>
    </source>
</reference>
<feature type="repeat" description="ANK" evidence="3">
    <location>
        <begin position="373"/>
        <end position="405"/>
    </location>
</feature>
<name>A0A7S0YEY0_9CHLO</name>
<dbReference type="InterPro" id="IPR002110">
    <property type="entry name" value="Ankyrin_rpt"/>
</dbReference>
<dbReference type="AlphaFoldDB" id="A0A7S0YEY0"/>
<evidence type="ECO:0000256" key="3">
    <source>
        <dbReference type="PROSITE-ProRule" id="PRU00023"/>
    </source>
</evidence>
<dbReference type="SMART" id="SM00248">
    <property type="entry name" value="ANK"/>
    <property type="match status" value="9"/>
</dbReference>
<dbReference type="InterPro" id="IPR036770">
    <property type="entry name" value="Ankyrin_rpt-contain_sf"/>
</dbReference>
<evidence type="ECO:0000313" key="5">
    <source>
        <dbReference type="EMBL" id="CAD8772660.1"/>
    </source>
</evidence>
<dbReference type="PANTHER" id="PTHR24201">
    <property type="entry name" value="ANK_REP_REGION DOMAIN-CONTAINING PROTEIN"/>
    <property type="match status" value="1"/>
</dbReference>
<feature type="repeat" description="ANK" evidence="3">
    <location>
        <begin position="286"/>
        <end position="308"/>
    </location>
</feature>
<feature type="repeat" description="ANK" evidence="3">
    <location>
        <begin position="55"/>
        <end position="87"/>
    </location>
</feature>
<dbReference type="PROSITE" id="PS50297">
    <property type="entry name" value="ANK_REP_REGION"/>
    <property type="match status" value="4"/>
</dbReference>
<keyword evidence="1" id="KW-0677">Repeat</keyword>
<sequence length="592" mass="63152">MSMNPSQPVGAASKTPQYTVGQLTQFLFKASASGNVTMVVRALRAGARRNSLNDDGCSALYLASELGHVQCVDMMLKAGCNVNVRNEVDGRTPLHGASREGHVSVIARLRQSGADLMAVDFDGLSPLHWACYFGRAFAVEALLASSKKSVGALEGGGDSASIGSVCASPESTGVSSGSTNAPITSPTHAEAHDMVQQLSEYGRQPPLLIAAEMSGSRWCVPAPLSGDPPASNPPLLASDGNGHASPDNACSTSITTSSSAPTGSDYVATIRILLDFGADPNSRDAQNETPLHLALKEGRVDVALVLLDPKWNVDPFVASADASGGVTPLHLAAAQGMTAVVSGITSFLRPQSDERNGIFIERRQNLIDRGEVEGLSPLALAAKGLFVDIVDELLKQGASPTITDREGLTPIHHALLASTAQTNDRREDLNDSAPSSVRMKEEVMAKLIKSATTTSKRKEELSTCVGLFPHYDQEAFALEKDNQKAKKEPILLQHVMVHTGVSREVFLDLFRAVDALPLIVDNERYGEERGDAVDRGQEANINSVQRLRTILEAKDANRMTCMELGTLLAARNGVNQQALEFFKDILQQLPKE</sequence>